<feature type="transmembrane region" description="Helical" evidence="1">
    <location>
        <begin position="256"/>
        <end position="277"/>
    </location>
</feature>
<keyword evidence="1" id="KW-1133">Transmembrane helix</keyword>
<sequence length="462" mass="52234">MIDSLVNALVFSNKRAQAKVSPQSEPIIMTLYVDDYRYETGLLVSDIVQWYRVVAALRIIGQSYFFIRVIGLILSCYYAYSTPTSRPGLSGWSRLRKATSLFMNVPTQCVVYGSPFPVACYVLAHVLDAPFTYQILESRFFSAGGIFNFSFRECISYAIVQMRNVWLYTLGWHLIVSVSTSRWIIRNNRQNNGILGVPEFFLSAFSSLTLIAQYRSTSFRSTKILEVMVLPDNVSPAWELAKYRYSFGYGGRGNTFLGGVIIDLKFLTCLVLAVAAVRAARSIWLHYWSNKRGKSRHNDLQWYSIAPTPVPYSAGILWPSLTVAKNLGQSKRQVLPLTSAFPVQVPSQQARNNSVSIVMSVGTFRYIQHQMNCLHGRSDVVEANVAFMNVVLMSDPLVYLRTVYGKDHRAKLAYYQSTLRPQQILLLPVEVVGTHNEYSLGLKLLRWVNPGDLSWAELVQCG</sequence>
<keyword evidence="1" id="KW-0812">Transmembrane</keyword>
<dbReference type="OMA" id="FRECISY"/>
<proteinExistence type="predicted"/>
<organism evidence="2 3">
    <name type="scientific">Phytophthora sojae (strain P6497)</name>
    <name type="common">Soybean stem and root rot agent</name>
    <name type="synonym">Phytophthora megasperma f. sp. glycines</name>
    <dbReference type="NCBI Taxonomy" id="1094619"/>
    <lineage>
        <taxon>Eukaryota</taxon>
        <taxon>Sar</taxon>
        <taxon>Stramenopiles</taxon>
        <taxon>Oomycota</taxon>
        <taxon>Peronosporomycetes</taxon>
        <taxon>Peronosporales</taxon>
        <taxon>Peronosporaceae</taxon>
        <taxon>Phytophthora</taxon>
    </lineage>
</organism>
<feature type="transmembrane region" description="Helical" evidence="1">
    <location>
        <begin position="101"/>
        <end position="124"/>
    </location>
</feature>
<dbReference type="Proteomes" id="UP000002640">
    <property type="component" value="Unassembled WGS sequence"/>
</dbReference>
<evidence type="ECO:0000256" key="1">
    <source>
        <dbReference type="SAM" id="Phobius"/>
    </source>
</evidence>
<evidence type="ECO:0000313" key="2">
    <source>
        <dbReference type="EMBL" id="EGZ19276.1"/>
    </source>
</evidence>
<reference evidence="2 3" key="1">
    <citation type="journal article" date="2006" name="Science">
        <title>Phytophthora genome sequences uncover evolutionary origins and mechanisms of pathogenesis.</title>
        <authorList>
            <person name="Tyler B.M."/>
            <person name="Tripathy S."/>
            <person name="Zhang X."/>
            <person name="Dehal P."/>
            <person name="Jiang R.H."/>
            <person name="Aerts A."/>
            <person name="Arredondo F.D."/>
            <person name="Baxter L."/>
            <person name="Bensasson D."/>
            <person name="Beynon J.L."/>
            <person name="Chapman J."/>
            <person name="Damasceno C.M."/>
            <person name="Dorrance A.E."/>
            <person name="Dou D."/>
            <person name="Dickerman A.W."/>
            <person name="Dubchak I.L."/>
            <person name="Garbelotto M."/>
            <person name="Gijzen M."/>
            <person name="Gordon S.G."/>
            <person name="Govers F."/>
            <person name="Grunwald N.J."/>
            <person name="Huang W."/>
            <person name="Ivors K.L."/>
            <person name="Jones R.W."/>
            <person name="Kamoun S."/>
            <person name="Krampis K."/>
            <person name="Lamour K.H."/>
            <person name="Lee M.K."/>
            <person name="McDonald W.H."/>
            <person name="Medina M."/>
            <person name="Meijer H.J."/>
            <person name="Nordberg E.K."/>
            <person name="Maclean D.J."/>
            <person name="Ospina-Giraldo M.D."/>
            <person name="Morris P.F."/>
            <person name="Phuntumart V."/>
            <person name="Putnam N.H."/>
            <person name="Rash S."/>
            <person name="Rose J.K."/>
            <person name="Sakihama Y."/>
            <person name="Salamov A.A."/>
            <person name="Savidor A."/>
            <person name="Scheuring C.F."/>
            <person name="Smith B.M."/>
            <person name="Sobral B.W."/>
            <person name="Terry A."/>
            <person name="Torto-Alalibo T.A."/>
            <person name="Win J."/>
            <person name="Xu Z."/>
            <person name="Zhang H."/>
            <person name="Grigoriev I.V."/>
            <person name="Rokhsar D.S."/>
            <person name="Boore J.L."/>
        </authorList>
    </citation>
    <scope>NUCLEOTIDE SEQUENCE [LARGE SCALE GENOMIC DNA]</scope>
    <source>
        <strain evidence="2 3">P6497</strain>
    </source>
</reference>
<dbReference type="AlphaFoldDB" id="G4Z2D2"/>
<dbReference type="EMBL" id="JH159153">
    <property type="protein sequence ID" value="EGZ19276.1"/>
    <property type="molecule type" value="Genomic_DNA"/>
</dbReference>
<keyword evidence="1" id="KW-0472">Membrane</keyword>
<feature type="transmembrane region" description="Helical" evidence="1">
    <location>
        <begin position="165"/>
        <end position="185"/>
    </location>
</feature>
<gene>
    <name evidence="2" type="ORF">PHYSODRAFT_297906</name>
</gene>
<evidence type="ECO:0000313" key="3">
    <source>
        <dbReference type="Proteomes" id="UP000002640"/>
    </source>
</evidence>
<protein>
    <submittedName>
        <fullName evidence="2">Uncharacterized protein</fullName>
    </submittedName>
</protein>
<dbReference type="GeneID" id="20641551"/>
<feature type="transmembrane region" description="Helical" evidence="1">
    <location>
        <begin position="197"/>
        <end position="214"/>
    </location>
</feature>
<name>G4Z2D2_PHYSP</name>
<keyword evidence="3" id="KW-1185">Reference proteome</keyword>
<feature type="transmembrane region" description="Helical" evidence="1">
    <location>
        <begin position="59"/>
        <end position="80"/>
    </location>
</feature>
<accession>G4Z2D2</accession>
<dbReference type="InParanoid" id="G4Z2D2"/>
<dbReference type="RefSeq" id="XP_009521993.1">
    <property type="nucleotide sequence ID" value="XM_009523698.1"/>
</dbReference>
<dbReference type="KEGG" id="psoj:PHYSODRAFT_297906"/>